<accession>A0ABV0JNG8</accession>
<dbReference type="PANTHER" id="PTHR43405:SF1">
    <property type="entry name" value="GLYCOSYL HYDROLASE DIGH"/>
    <property type="match status" value="1"/>
</dbReference>
<dbReference type="SUPFAM" id="SSF51445">
    <property type="entry name" value="(Trans)glycosidases"/>
    <property type="match status" value="1"/>
</dbReference>
<evidence type="ECO:0000259" key="2">
    <source>
        <dbReference type="Pfam" id="PF02638"/>
    </source>
</evidence>
<dbReference type="Proteomes" id="UP001442494">
    <property type="component" value="Unassembled WGS sequence"/>
</dbReference>
<reference evidence="3 4" key="1">
    <citation type="submission" date="2022-04" db="EMBL/GenBank/DDBJ databases">
        <title>Positive selection, recombination, and allopatry shape intraspecific diversity of widespread and dominant cyanobacteria.</title>
        <authorList>
            <person name="Wei J."/>
            <person name="Shu W."/>
            <person name="Hu C."/>
        </authorList>
    </citation>
    <scope>NUCLEOTIDE SEQUENCE [LARGE SCALE GENOMIC DNA]</scope>
    <source>
        <strain evidence="3 4">GB2-A5</strain>
    </source>
</reference>
<organism evidence="3 4">
    <name type="scientific">Funiculus sociatus GB2-A5</name>
    <dbReference type="NCBI Taxonomy" id="2933946"/>
    <lineage>
        <taxon>Bacteria</taxon>
        <taxon>Bacillati</taxon>
        <taxon>Cyanobacteriota</taxon>
        <taxon>Cyanophyceae</taxon>
        <taxon>Coleofasciculales</taxon>
        <taxon>Coleofasciculaceae</taxon>
        <taxon>Funiculus</taxon>
    </lineage>
</organism>
<comment type="caution">
    <text evidence="3">The sequence shown here is derived from an EMBL/GenBank/DDBJ whole genome shotgun (WGS) entry which is preliminary data.</text>
</comment>
<proteinExistence type="predicted"/>
<name>A0ABV0JNG8_9CYAN</name>
<sequence length="500" mass="56316">MTQASLKLPQQWRRLYRGLVAAVLTSSSLVNLWLVQPAEAQTKAYCQLSADAIAEKESLRSSALKGNPDAQTRYKALLKKHAERLQQCRSQTWPRTQAIWLRLYPCDIRQGALDELMDRLVNRGYNQVYVETFADGQVLLPVAENRTPWPSVVRTPGAEKVDLLAQAINKGHERGLKVYAWMFSMNFGYSYSQRSDRQEVLARDGKGQTSSLVVEDGSQVFIDPYNPLAKRDYYDLVQAMVRRRPDGVLFDYIRYPRQAGASSVVTKVQDLWIYGDGAREALYQRALNNKGRDLIQRYLTKGFIRAGDVAEVDKLYPQEGSPLWQGRKPPDEEMKATPGQRQPLLQWELWQLSVAHAAQGVLDFINLASQPAARQGITTGAVFFPEGNQPIGQGGYDSRIQPWDRFPASMEWHPMSYGTCGSTNCIVSQVQRVLSQAPPGTQVQPVLAGAWGKSYNSRPSLEEQMQAIRSGTPQINAVSHFAFSWQEPEVDRDRKSCGSR</sequence>
<evidence type="ECO:0000313" key="3">
    <source>
        <dbReference type="EMBL" id="MEP0864947.1"/>
    </source>
</evidence>
<evidence type="ECO:0000256" key="1">
    <source>
        <dbReference type="ARBA" id="ARBA00022729"/>
    </source>
</evidence>
<dbReference type="EMBL" id="JAMPKK010000019">
    <property type="protein sequence ID" value="MEP0864947.1"/>
    <property type="molecule type" value="Genomic_DNA"/>
</dbReference>
<keyword evidence="4" id="KW-1185">Reference proteome</keyword>
<dbReference type="InterPro" id="IPR017853">
    <property type="entry name" value="GH"/>
</dbReference>
<protein>
    <submittedName>
        <fullName evidence="3">Family 10 glycosylhydrolase</fullName>
    </submittedName>
</protein>
<dbReference type="Pfam" id="PF02638">
    <property type="entry name" value="GHL10"/>
    <property type="match status" value="1"/>
</dbReference>
<evidence type="ECO:0000313" key="4">
    <source>
        <dbReference type="Proteomes" id="UP001442494"/>
    </source>
</evidence>
<keyword evidence="1" id="KW-0732">Signal</keyword>
<dbReference type="InterPro" id="IPR052177">
    <property type="entry name" value="Divisome_Glycosyl_Hydrolase"/>
</dbReference>
<feature type="domain" description="Glycosyl hydrolase-like 10" evidence="2">
    <location>
        <begin position="114"/>
        <end position="263"/>
    </location>
</feature>
<dbReference type="Gene3D" id="3.20.20.80">
    <property type="entry name" value="Glycosidases"/>
    <property type="match status" value="1"/>
</dbReference>
<dbReference type="PANTHER" id="PTHR43405">
    <property type="entry name" value="GLYCOSYL HYDROLASE DIGH"/>
    <property type="match status" value="1"/>
</dbReference>
<gene>
    <name evidence="3" type="ORF">NDI37_10745</name>
</gene>
<dbReference type="InterPro" id="IPR003790">
    <property type="entry name" value="GHL10"/>
</dbReference>